<evidence type="ECO:0008006" key="4">
    <source>
        <dbReference type="Google" id="ProtNLM"/>
    </source>
</evidence>
<accession>A0A0C2YLA9</accession>
<dbReference type="InParanoid" id="A0A0C2YLA9"/>
<dbReference type="EMBL" id="KN822395">
    <property type="protein sequence ID" value="KIM50518.1"/>
    <property type="molecule type" value="Genomic_DNA"/>
</dbReference>
<organism evidence="2 3">
    <name type="scientific">Scleroderma citrinum Foug A</name>
    <dbReference type="NCBI Taxonomy" id="1036808"/>
    <lineage>
        <taxon>Eukaryota</taxon>
        <taxon>Fungi</taxon>
        <taxon>Dikarya</taxon>
        <taxon>Basidiomycota</taxon>
        <taxon>Agaricomycotina</taxon>
        <taxon>Agaricomycetes</taxon>
        <taxon>Agaricomycetidae</taxon>
        <taxon>Boletales</taxon>
        <taxon>Sclerodermatineae</taxon>
        <taxon>Sclerodermataceae</taxon>
        <taxon>Scleroderma</taxon>
    </lineage>
</organism>
<feature type="compositionally biased region" description="Basic and acidic residues" evidence="1">
    <location>
        <begin position="41"/>
        <end position="50"/>
    </location>
</feature>
<dbReference type="OrthoDB" id="2986975at2759"/>
<evidence type="ECO:0000313" key="3">
    <source>
        <dbReference type="Proteomes" id="UP000053989"/>
    </source>
</evidence>
<name>A0A0C2YLA9_9AGAM</name>
<dbReference type="AlphaFoldDB" id="A0A0C2YLA9"/>
<dbReference type="Proteomes" id="UP000053989">
    <property type="component" value="Unassembled WGS sequence"/>
</dbReference>
<dbReference type="HOGENOM" id="CLU_2723680_0_0_1"/>
<gene>
    <name evidence="2" type="ORF">SCLCIDRAFT_145252</name>
</gene>
<dbReference type="STRING" id="1036808.A0A0C2YLA9"/>
<feature type="region of interest" description="Disordered" evidence="1">
    <location>
        <begin position="41"/>
        <end position="72"/>
    </location>
</feature>
<reference evidence="3" key="2">
    <citation type="submission" date="2015-01" db="EMBL/GenBank/DDBJ databases">
        <title>Evolutionary Origins and Diversification of the Mycorrhizal Mutualists.</title>
        <authorList>
            <consortium name="DOE Joint Genome Institute"/>
            <consortium name="Mycorrhizal Genomics Consortium"/>
            <person name="Kohler A."/>
            <person name="Kuo A."/>
            <person name="Nagy L.G."/>
            <person name="Floudas D."/>
            <person name="Copeland A."/>
            <person name="Barry K.W."/>
            <person name="Cichocki N."/>
            <person name="Veneault-Fourrey C."/>
            <person name="LaButti K."/>
            <person name="Lindquist E.A."/>
            <person name="Lipzen A."/>
            <person name="Lundell T."/>
            <person name="Morin E."/>
            <person name="Murat C."/>
            <person name="Riley R."/>
            <person name="Ohm R."/>
            <person name="Sun H."/>
            <person name="Tunlid A."/>
            <person name="Henrissat B."/>
            <person name="Grigoriev I.V."/>
            <person name="Hibbett D.S."/>
            <person name="Martin F."/>
        </authorList>
    </citation>
    <scope>NUCLEOTIDE SEQUENCE [LARGE SCALE GENOMIC DNA]</scope>
    <source>
        <strain evidence="3">Foug A</strain>
    </source>
</reference>
<protein>
    <recommendedName>
        <fullName evidence="4">ATP-dependent DNA helicase</fullName>
    </recommendedName>
</protein>
<evidence type="ECO:0000256" key="1">
    <source>
        <dbReference type="SAM" id="MobiDB-lite"/>
    </source>
</evidence>
<evidence type="ECO:0000313" key="2">
    <source>
        <dbReference type="EMBL" id="KIM50518.1"/>
    </source>
</evidence>
<proteinExistence type="predicted"/>
<reference evidence="2 3" key="1">
    <citation type="submission" date="2014-04" db="EMBL/GenBank/DDBJ databases">
        <authorList>
            <consortium name="DOE Joint Genome Institute"/>
            <person name="Kuo A."/>
            <person name="Kohler A."/>
            <person name="Nagy L.G."/>
            <person name="Floudas D."/>
            <person name="Copeland A."/>
            <person name="Barry K.W."/>
            <person name="Cichocki N."/>
            <person name="Veneault-Fourrey C."/>
            <person name="LaButti K."/>
            <person name="Lindquist E.A."/>
            <person name="Lipzen A."/>
            <person name="Lundell T."/>
            <person name="Morin E."/>
            <person name="Murat C."/>
            <person name="Sun H."/>
            <person name="Tunlid A."/>
            <person name="Henrissat B."/>
            <person name="Grigoriev I.V."/>
            <person name="Hibbett D.S."/>
            <person name="Martin F."/>
            <person name="Nordberg H.P."/>
            <person name="Cantor M.N."/>
            <person name="Hua S.X."/>
        </authorList>
    </citation>
    <scope>NUCLEOTIDE SEQUENCE [LARGE SCALE GENOMIC DNA]</scope>
    <source>
        <strain evidence="2 3">Foug A</strain>
    </source>
</reference>
<keyword evidence="3" id="KW-1185">Reference proteome</keyword>
<sequence length="72" mass="7836">LPARVELAIGMKVMVTTNIETDLDITNCARGTVADTILHPEDKYETHTEDETAAVPSRKTRLDANHTAKTSG</sequence>
<feature type="non-terminal residue" evidence="2">
    <location>
        <position position="1"/>
    </location>
</feature>